<accession>A0A0V1KV91</accession>
<comment type="caution">
    <text evidence="1">The sequence shown here is derived from an EMBL/GenBank/DDBJ whole genome shotgun (WGS) entry which is preliminary data.</text>
</comment>
<protein>
    <submittedName>
        <fullName evidence="1">Uncharacterized protein</fullName>
    </submittedName>
</protein>
<evidence type="ECO:0000313" key="1">
    <source>
        <dbReference type="EMBL" id="KRZ51261.1"/>
    </source>
</evidence>
<organism evidence="1 2">
    <name type="scientific">Trichinella nativa</name>
    <dbReference type="NCBI Taxonomy" id="6335"/>
    <lineage>
        <taxon>Eukaryota</taxon>
        <taxon>Metazoa</taxon>
        <taxon>Ecdysozoa</taxon>
        <taxon>Nematoda</taxon>
        <taxon>Enoplea</taxon>
        <taxon>Dorylaimia</taxon>
        <taxon>Trichinellida</taxon>
        <taxon>Trichinellidae</taxon>
        <taxon>Trichinella</taxon>
    </lineage>
</organism>
<dbReference type="AlphaFoldDB" id="A0A0V1KV91"/>
<keyword evidence="2" id="KW-1185">Reference proteome</keyword>
<dbReference type="Proteomes" id="UP000054721">
    <property type="component" value="Unassembled WGS sequence"/>
</dbReference>
<dbReference type="OrthoDB" id="5936191at2759"/>
<reference evidence="1 2" key="1">
    <citation type="submission" date="2015-05" db="EMBL/GenBank/DDBJ databases">
        <title>Evolution of Trichinella species and genotypes.</title>
        <authorList>
            <person name="Korhonen P.K."/>
            <person name="Edoardo P."/>
            <person name="Giuseppe L.R."/>
            <person name="Gasser R.B."/>
        </authorList>
    </citation>
    <scope>NUCLEOTIDE SEQUENCE [LARGE SCALE GENOMIC DNA]</scope>
    <source>
        <strain evidence="1">ISS10</strain>
    </source>
</reference>
<gene>
    <name evidence="1" type="ORF">T02_2418</name>
</gene>
<name>A0A0V1KV91_9BILA</name>
<evidence type="ECO:0000313" key="2">
    <source>
        <dbReference type="Proteomes" id="UP000054721"/>
    </source>
</evidence>
<sequence length="182" mass="21516">MVLACHSDIRDYIIRNNYSCHQKFLKVITKCQLISLQISTSTENWNSFNYETNHRPLLLIINQRKAFEVKMKTGIILFSAISIYVSPLTSVLRSNECQQALFTFHLQISIYTYCKSLIKGYNIQSEQGKDPNNTHTFRYKRVEYVQFLNLHLLVALNRSNINHSWLNDHRHLIVYILTEFQK</sequence>
<proteinExistence type="predicted"/>
<dbReference type="EMBL" id="JYDW01000232">
    <property type="protein sequence ID" value="KRZ51261.1"/>
    <property type="molecule type" value="Genomic_DNA"/>
</dbReference>